<evidence type="ECO:0000259" key="1">
    <source>
        <dbReference type="Pfam" id="PF20153"/>
    </source>
</evidence>
<dbReference type="Proteomes" id="UP000217790">
    <property type="component" value="Unassembled WGS sequence"/>
</dbReference>
<organism evidence="2 3">
    <name type="scientific">Armillaria gallica</name>
    <name type="common">Bulbous honey fungus</name>
    <name type="synonym">Armillaria bulbosa</name>
    <dbReference type="NCBI Taxonomy" id="47427"/>
    <lineage>
        <taxon>Eukaryota</taxon>
        <taxon>Fungi</taxon>
        <taxon>Dikarya</taxon>
        <taxon>Basidiomycota</taxon>
        <taxon>Agaricomycotina</taxon>
        <taxon>Agaricomycetes</taxon>
        <taxon>Agaricomycetidae</taxon>
        <taxon>Agaricales</taxon>
        <taxon>Marasmiineae</taxon>
        <taxon>Physalacriaceae</taxon>
        <taxon>Armillaria</taxon>
    </lineage>
</organism>
<accession>A0A2H3DSI4</accession>
<evidence type="ECO:0000313" key="3">
    <source>
        <dbReference type="Proteomes" id="UP000217790"/>
    </source>
</evidence>
<proteinExistence type="predicted"/>
<sequence length="193" mass="21436">MLDARVRRTYGDESRIHDANMVDESRDKVDVLLVFAGLFSATVTTICRTSPPYQSMSESLTFELVLVQRAVANGSSVDAFSLPHRVHVLPSCPPPQTSGLPACPEPDGCACRHSRRTVASPLRRPTVWKLNEYHTVVSPVNSNRPVSKSSMSEYHRIPASGSLAGLTVVFYILSAELYRRSYVQELSLSMRRI</sequence>
<dbReference type="OrthoDB" id="3219854at2759"/>
<gene>
    <name evidence="2" type="ORF">ARMGADRAFT_176785</name>
</gene>
<protein>
    <recommendedName>
        <fullName evidence="1">DUF6535 domain-containing protein</fullName>
    </recommendedName>
</protein>
<dbReference type="AlphaFoldDB" id="A0A2H3DSI4"/>
<dbReference type="Pfam" id="PF20153">
    <property type="entry name" value="DUF6535"/>
    <property type="match status" value="1"/>
</dbReference>
<reference evidence="3" key="1">
    <citation type="journal article" date="2017" name="Nat. Ecol. Evol.">
        <title>Genome expansion and lineage-specific genetic innovations in the forest pathogenic fungi Armillaria.</title>
        <authorList>
            <person name="Sipos G."/>
            <person name="Prasanna A.N."/>
            <person name="Walter M.C."/>
            <person name="O'Connor E."/>
            <person name="Balint B."/>
            <person name="Krizsan K."/>
            <person name="Kiss B."/>
            <person name="Hess J."/>
            <person name="Varga T."/>
            <person name="Slot J."/>
            <person name="Riley R."/>
            <person name="Boka B."/>
            <person name="Rigling D."/>
            <person name="Barry K."/>
            <person name="Lee J."/>
            <person name="Mihaltcheva S."/>
            <person name="LaButti K."/>
            <person name="Lipzen A."/>
            <person name="Waldron R."/>
            <person name="Moloney N.M."/>
            <person name="Sperisen C."/>
            <person name="Kredics L."/>
            <person name="Vagvoelgyi C."/>
            <person name="Patrignani A."/>
            <person name="Fitzpatrick D."/>
            <person name="Nagy I."/>
            <person name="Doyle S."/>
            <person name="Anderson J.B."/>
            <person name="Grigoriev I.V."/>
            <person name="Gueldener U."/>
            <person name="Muensterkoetter M."/>
            <person name="Nagy L.G."/>
        </authorList>
    </citation>
    <scope>NUCLEOTIDE SEQUENCE [LARGE SCALE GENOMIC DNA]</scope>
    <source>
        <strain evidence="3">Ar21-2</strain>
    </source>
</reference>
<feature type="domain" description="DUF6535" evidence="1">
    <location>
        <begin position="9"/>
        <end position="69"/>
    </location>
</feature>
<keyword evidence="3" id="KW-1185">Reference proteome</keyword>
<dbReference type="EMBL" id="KZ293659">
    <property type="protein sequence ID" value="PBK92067.1"/>
    <property type="molecule type" value="Genomic_DNA"/>
</dbReference>
<dbReference type="InterPro" id="IPR045338">
    <property type="entry name" value="DUF6535"/>
</dbReference>
<dbReference type="InParanoid" id="A0A2H3DSI4"/>
<evidence type="ECO:0000313" key="2">
    <source>
        <dbReference type="EMBL" id="PBK92067.1"/>
    </source>
</evidence>
<name>A0A2H3DSI4_ARMGA</name>